<dbReference type="RefSeq" id="WP_019397500.1">
    <property type="nucleotide sequence ID" value="NZ_VLJS01000023.1"/>
</dbReference>
<evidence type="ECO:0000256" key="3">
    <source>
        <dbReference type="ARBA" id="ARBA00022730"/>
    </source>
</evidence>
<dbReference type="PIRSF" id="PIRSF016183">
    <property type="entry name" value="UCP016183"/>
    <property type="match status" value="1"/>
</dbReference>
<reference evidence="7 8" key="1">
    <citation type="submission" date="2019-07" db="EMBL/GenBank/DDBJ databases">
        <title>Genome sequencing of lignin-degrading bacterial isolates.</title>
        <authorList>
            <person name="Gladden J."/>
        </authorList>
    </citation>
    <scope>NUCLEOTIDE SEQUENCE [LARGE SCALE GENOMIC DNA]</scope>
    <source>
        <strain evidence="7 8">J19</strain>
    </source>
</reference>
<dbReference type="Proteomes" id="UP000321583">
    <property type="component" value="Unassembled WGS sequence"/>
</dbReference>
<dbReference type="SUPFAM" id="SSF158710">
    <property type="entry name" value="PSPTO4464-like"/>
    <property type="match status" value="1"/>
</dbReference>
<dbReference type="HAMAP" id="MF_00765">
    <property type="entry name" value="DarP"/>
    <property type="match status" value="1"/>
</dbReference>
<keyword evidence="2 5" id="KW-0690">Ribosome biogenesis</keyword>
<sequence length="206" mass="23105">MRGRDEETGEYLSPSRSQKRREALGVLELAEKLAGLTPTQLSKLPIPEDLLPHIEQTRKITAHIARKRQLAFLAKQMRREDEAALDAIRDALDEDGVAARREVALMHRVEGWRERLLEEGDAALGQLLDEHPHADRQRLRTLVRNTLEERKRNKPPRAFRELFRELKALLGGAAAGEAAGYGADAAASVDDELEFDDAGFEPGQDD</sequence>
<dbReference type="Pfam" id="PF04751">
    <property type="entry name" value="DarP"/>
    <property type="match status" value="1"/>
</dbReference>
<gene>
    <name evidence="5" type="primary">darP</name>
    <name evidence="7" type="ORF">L613_011900000020</name>
</gene>
<feature type="region of interest" description="Disordered" evidence="6">
    <location>
        <begin position="1"/>
        <end position="21"/>
    </location>
</feature>
<comment type="similarity">
    <text evidence="5">Belongs to the DarP family.</text>
</comment>
<comment type="subcellular location">
    <subcellularLocation>
        <location evidence="5">Cytoplasm</location>
    </subcellularLocation>
    <text evidence="5">Associates with late stage pre-50S ribosomal subunits.</text>
</comment>
<comment type="caution">
    <text evidence="7">The sequence shown here is derived from an EMBL/GenBank/DDBJ whole genome shotgun (WGS) entry which is preliminary data.</text>
</comment>
<evidence type="ECO:0000256" key="4">
    <source>
        <dbReference type="ARBA" id="ARBA00022884"/>
    </source>
</evidence>
<keyword evidence="4 5" id="KW-0694">RNA-binding</keyword>
<accession>A0A562E411</accession>
<evidence type="ECO:0000256" key="5">
    <source>
        <dbReference type="HAMAP-Rule" id="MF_00765"/>
    </source>
</evidence>
<dbReference type="CDD" id="cd16331">
    <property type="entry name" value="YjgA-like"/>
    <property type="match status" value="1"/>
</dbReference>
<evidence type="ECO:0000256" key="2">
    <source>
        <dbReference type="ARBA" id="ARBA00022517"/>
    </source>
</evidence>
<dbReference type="PANTHER" id="PTHR38101">
    <property type="entry name" value="UPF0307 PROTEIN YJGA"/>
    <property type="match status" value="1"/>
</dbReference>
<dbReference type="GO" id="GO:1902626">
    <property type="term" value="P:assembly of large subunit precursor of preribosome"/>
    <property type="evidence" value="ECO:0007669"/>
    <property type="project" value="UniProtKB-UniRule"/>
</dbReference>
<evidence type="ECO:0000313" key="8">
    <source>
        <dbReference type="Proteomes" id="UP000321583"/>
    </source>
</evidence>
<dbReference type="PANTHER" id="PTHR38101:SF1">
    <property type="entry name" value="UPF0307 PROTEIN YJGA"/>
    <property type="match status" value="1"/>
</dbReference>
<dbReference type="NCBIfam" id="NF003593">
    <property type="entry name" value="PRK05255.1-1"/>
    <property type="match status" value="1"/>
</dbReference>
<dbReference type="InterPro" id="IPR006839">
    <property type="entry name" value="DarP"/>
</dbReference>
<protein>
    <recommendedName>
        <fullName evidence="5">Dual-action ribosomal maturation protein DarP</fullName>
    </recommendedName>
    <alternativeName>
        <fullName evidence="5">Large ribosomal subunit assembly factor DarP</fullName>
    </alternativeName>
</protein>
<dbReference type="GO" id="GO:0005829">
    <property type="term" value="C:cytosol"/>
    <property type="evidence" value="ECO:0007669"/>
    <property type="project" value="TreeGrafter"/>
</dbReference>
<dbReference type="GO" id="GO:0043022">
    <property type="term" value="F:ribosome binding"/>
    <property type="evidence" value="ECO:0007669"/>
    <property type="project" value="UniProtKB-UniRule"/>
</dbReference>
<dbReference type="AlphaFoldDB" id="A0A562E411"/>
<keyword evidence="3 5" id="KW-0699">rRNA-binding</keyword>
<evidence type="ECO:0000256" key="1">
    <source>
        <dbReference type="ARBA" id="ARBA00022490"/>
    </source>
</evidence>
<proteinExistence type="inferred from homology"/>
<keyword evidence="1 5" id="KW-0963">Cytoplasm</keyword>
<evidence type="ECO:0000313" key="7">
    <source>
        <dbReference type="EMBL" id="TWH16659.1"/>
    </source>
</evidence>
<organism evidence="7 8">
    <name type="scientific">Pseudoxanthomonas taiwanensis J19</name>
    <dbReference type="NCBI Taxonomy" id="935569"/>
    <lineage>
        <taxon>Bacteria</taxon>
        <taxon>Pseudomonadati</taxon>
        <taxon>Pseudomonadota</taxon>
        <taxon>Gammaproteobacteria</taxon>
        <taxon>Lysobacterales</taxon>
        <taxon>Lysobacteraceae</taxon>
        <taxon>Pseudoxanthomonas</taxon>
    </lineage>
</organism>
<dbReference type="GO" id="GO:0019843">
    <property type="term" value="F:rRNA binding"/>
    <property type="evidence" value="ECO:0007669"/>
    <property type="project" value="UniProtKB-UniRule"/>
</dbReference>
<keyword evidence="8" id="KW-1185">Reference proteome</keyword>
<comment type="function">
    <text evidence="5">Member of a network of 50S ribosomal subunit biogenesis factors which assembles along the 30S-50S interface, preventing incorrect 23S rRNA structures from forming. Promotes peptidyl transferase center (PTC) maturation.</text>
</comment>
<dbReference type="InterPro" id="IPR023153">
    <property type="entry name" value="DarP_sf"/>
</dbReference>
<dbReference type="EMBL" id="VLJS01000023">
    <property type="protein sequence ID" value="TWH16659.1"/>
    <property type="molecule type" value="Genomic_DNA"/>
</dbReference>
<dbReference type="OrthoDB" id="5293604at2"/>
<name>A0A562E411_9GAMM</name>
<dbReference type="Gene3D" id="1.10.60.30">
    <property type="entry name" value="PSPTO4464-like domains"/>
    <property type="match status" value="2"/>
</dbReference>
<evidence type="ECO:0000256" key="6">
    <source>
        <dbReference type="SAM" id="MobiDB-lite"/>
    </source>
</evidence>